<sequence>MTSNPLVPGNATSVEVVEIPLVSVYSNAFLETITEEGSEFEPSEEGSESLDQLRSDQESGCPELNSTQIMIGELDCPIEYADMRLGSQPGMATSTTISSTNLFRTNAHPRRLATQLSNFIENPSGSYLISAHHHQIATPVECEASVKEVKVDITNPYFYELAGESNSSVSEEAYFMSSGNGMSSKSYNGNSKSQKENINHNALEFPLSSKCGPNDYTEEMLILSTERSSNELVWTLENGTANLQRTIPKTDVGSTSESTQKFIPNSFKENKVSSTSTANSPTFGTGSNAPNVYTSNNSLPVSPLVKTSLEVNYTNEDVSAASPLTPKPTDSNSATDTISPANSFMRGTVRQKPQSITQLKLGTVSVDLINSISNPLDKTRKRFNDSKSLDLSQITVPPQLPTLHLLPRNGRTTQNLVVQSNEGSNGNISVRNNSTSDVLKSSSTAYICDNYSQRLTIPTGNNVIKNEQRIRQQASSHTGPTCHRTLHPTSLSFVSTFMSYPPNLTSSKSGERTVIPVTSHLPQTIGQPLTTRSPTMPSYTNHPQWPDDPWQEIYSTYIPASAPIENSDCLVTICNNMSQTDAFDTGVNDQYHWHNHNYVTNENKKTIGHTESNNVTSAARYLHGEHLRNGLRQLGINGAQESDQNWCTNNAVPTTDELVWCKQGEFTLRTLPVIGKSHGVTPIINAENETNSPLWVANSTPQSHLSISSSNNTEKNRLSSSDLIPISMQTNDHSEMIGNPSTSQSKFLRPLHRSPAVLGVNELLLKTDAELIKFMQEASAPVQTVPKETTMKPQSGPSDHSPIRRRFQLQHPGEGKSHCDEMIVDESDSEQLERRSFYDYGCEDDDDEDEELDFEEFKNIRTFDRTSAYKKPHAYHNHPQTLNYNSTVLSDHTEMFSTPYEEASLVLNRILQMDPETTTRFLWEDSCNHSTSNSTEPSRLVANHTSVIPRRPCVGIPSRMDTWDLPFIDSDVMTFSEVQDYSYPCRPIRANLDEVTLTSRDVVMLILWSIPSKSASWNRTMLVSEYPMFGQSSLVCIQQSQLVKAALLGG</sequence>
<protein>
    <submittedName>
        <fullName evidence="2">Uncharacterized protein</fullName>
    </submittedName>
</protein>
<feature type="region of interest" description="Disordered" evidence="1">
    <location>
        <begin position="784"/>
        <end position="803"/>
    </location>
</feature>
<organism evidence="2 3">
    <name type="scientific">Paragonimus westermani</name>
    <dbReference type="NCBI Taxonomy" id="34504"/>
    <lineage>
        <taxon>Eukaryota</taxon>
        <taxon>Metazoa</taxon>
        <taxon>Spiralia</taxon>
        <taxon>Lophotrochozoa</taxon>
        <taxon>Platyhelminthes</taxon>
        <taxon>Trematoda</taxon>
        <taxon>Digenea</taxon>
        <taxon>Plagiorchiida</taxon>
        <taxon>Troglotremata</taxon>
        <taxon>Troglotrematidae</taxon>
        <taxon>Paragonimus</taxon>
    </lineage>
</organism>
<feature type="region of interest" description="Disordered" evidence="1">
    <location>
        <begin position="699"/>
        <end position="718"/>
    </location>
</feature>
<gene>
    <name evidence="2" type="ORF">P879_02049</name>
</gene>
<proteinExistence type="predicted"/>
<name>A0A8T0DJH8_9TREM</name>
<evidence type="ECO:0000313" key="3">
    <source>
        <dbReference type="Proteomes" id="UP000699462"/>
    </source>
</evidence>
<evidence type="ECO:0000256" key="1">
    <source>
        <dbReference type="SAM" id="MobiDB-lite"/>
    </source>
</evidence>
<feature type="region of interest" description="Disordered" evidence="1">
    <location>
        <begin position="35"/>
        <end position="62"/>
    </location>
</feature>
<evidence type="ECO:0000313" key="2">
    <source>
        <dbReference type="EMBL" id="KAF8568049.1"/>
    </source>
</evidence>
<dbReference type="Proteomes" id="UP000699462">
    <property type="component" value="Unassembled WGS sequence"/>
</dbReference>
<keyword evidence="3" id="KW-1185">Reference proteome</keyword>
<feature type="compositionally biased region" description="Acidic residues" evidence="1">
    <location>
        <begin position="35"/>
        <end position="48"/>
    </location>
</feature>
<dbReference type="EMBL" id="JTDF01003143">
    <property type="protein sequence ID" value="KAF8568049.1"/>
    <property type="molecule type" value="Genomic_DNA"/>
</dbReference>
<accession>A0A8T0DJH8</accession>
<reference evidence="2 3" key="1">
    <citation type="submission" date="2019-07" db="EMBL/GenBank/DDBJ databases">
        <title>Annotation for the trematode Paragonimus westermani.</title>
        <authorList>
            <person name="Choi Y.-J."/>
        </authorList>
    </citation>
    <scope>NUCLEOTIDE SEQUENCE [LARGE SCALE GENOMIC DNA]</scope>
    <source>
        <strain evidence="2">180907_Pwestermani</strain>
    </source>
</reference>
<feature type="region of interest" description="Disordered" evidence="1">
    <location>
        <begin position="317"/>
        <end position="351"/>
    </location>
</feature>
<feature type="compositionally biased region" description="Polar residues" evidence="1">
    <location>
        <begin position="328"/>
        <end position="342"/>
    </location>
</feature>
<feature type="region of interest" description="Disordered" evidence="1">
    <location>
        <begin position="269"/>
        <end position="291"/>
    </location>
</feature>
<dbReference type="AlphaFoldDB" id="A0A8T0DJH8"/>
<dbReference type="OrthoDB" id="6246850at2759"/>
<feature type="compositionally biased region" description="Polar residues" evidence="1">
    <location>
        <begin position="272"/>
        <end position="291"/>
    </location>
</feature>
<comment type="caution">
    <text evidence="2">The sequence shown here is derived from an EMBL/GenBank/DDBJ whole genome shotgun (WGS) entry which is preliminary data.</text>
</comment>